<dbReference type="Proteomes" id="UP000032067">
    <property type="component" value="Unassembled WGS sequence"/>
</dbReference>
<dbReference type="OrthoDB" id="8703217at2"/>
<dbReference type="EMBL" id="JXQQ01000055">
    <property type="protein sequence ID" value="KIQ27123.1"/>
    <property type="molecule type" value="Genomic_DNA"/>
</dbReference>
<comment type="caution">
    <text evidence="10">The sequence shown here is derived from an EMBL/GenBank/DDBJ whole genome shotgun (WGS) entry which is preliminary data.</text>
</comment>
<evidence type="ECO:0000313" key="10">
    <source>
        <dbReference type="EMBL" id="KIQ27123.1"/>
    </source>
</evidence>
<dbReference type="GO" id="GO:0006865">
    <property type="term" value="P:amino acid transport"/>
    <property type="evidence" value="ECO:0007669"/>
    <property type="project" value="UniProtKB-KW"/>
</dbReference>
<evidence type="ECO:0000256" key="8">
    <source>
        <dbReference type="ARBA" id="ARBA00037998"/>
    </source>
</evidence>
<comment type="similarity">
    <text evidence="8">Belongs to the binding-protein-dependent transport system permease family. LivHM subfamily.</text>
</comment>
<reference evidence="10 11" key="1">
    <citation type="submission" date="2014-12" db="EMBL/GenBank/DDBJ databases">
        <title>16Stimator: statistical estimation of ribosomal gene copy numbers from draft genome assemblies.</title>
        <authorList>
            <person name="Perisin M.A."/>
            <person name="Vetter M."/>
            <person name="Gilbert J.A."/>
            <person name="Bergelson J."/>
        </authorList>
    </citation>
    <scope>NUCLEOTIDE SEQUENCE [LARGE SCALE GENOMIC DNA]</scope>
    <source>
        <strain evidence="10 11">MEDvA23</strain>
    </source>
</reference>
<feature type="transmembrane region" description="Helical" evidence="9">
    <location>
        <begin position="57"/>
        <end position="82"/>
    </location>
</feature>
<dbReference type="PANTHER" id="PTHR11795:SF442">
    <property type="entry name" value="ABC TRANSPORTER ATP-BINDING PROTEIN"/>
    <property type="match status" value="1"/>
</dbReference>
<feature type="transmembrane region" description="Helical" evidence="9">
    <location>
        <begin position="12"/>
        <end position="37"/>
    </location>
</feature>
<accession>A0A0D0LDE7</accession>
<evidence type="ECO:0000256" key="6">
    <source>
        <dbReference type="ARBA" id="ARBA00022989"/>
    </source>
</evidence>
<evidence type="ECO:0000313" key="11">
    <source>
        <dbReference type="Proteomes" id="UP000032067"/>
    </source>
</evidence>
<feature type="transmembrane region" description="Helical" evidence="9">
    <location>
        <begin position="287"/>
        <end position="303"/>
    </location>
</feature>
<feature type="transmembrane region" description="Helical" evidence="9">
    <location>
        <begin position="223"/>
        <end position="249"/>
    </location>
</feature>
<dbReference type="Pfam" id="PF02653">
    <property type="entry name" value="BPD_transp_2"/>
    <property type="match status" value="1"/>
</dbReference>
<dbReference type="RefSeq" id="WP_042581014.1">
    <property type="nucleotide sequence ID" value="NZ_JXQQ01000055.1"/>
</dbReference>
<dbReference type="GO" id="GO:0022857">
    <property type="term" value="F:transmembrane transporter activity"/>
    <property type="evidence" value="ECO:0007669"/>
    <property type="project" value="InterPro"/>
</dbReference>
<evidence type="ECO:0000256" key="3">
    <source>
        <dbReference type="ARBA" id="ARBA00022475"/>
    </source>
</evidence>
<evidence type="ECO:0000256" key="2">
    <source>
        <dbReference type="ARBA" id="ARBA00022448"/>
    </source>
</evidence>
<dbReference type="CDD" id="cd06582">
    <property type="entry name" value="TM_PBP1_LivH_like"/>
    <property type="match status" value="1"/>
</dbReference>
<sequence length="313" mass="32925">MDQIIVSLMNGVIYGLLLFMVSAGLTLIFGMMGVLNFAHASFYMLGAYFAYTLQGAIGFWLALVVSPVLVGLVGVVVERFFLRRVHHHGHAHELLLTFGLSFIVAESIKLFFGNFPVDYRIPAALDVSAFTVGGAQYPVYRLLMGGVAIAMFVVIYLLLTRTRVGIVVRSAIYKPRMAEALGHNVPLVFMGVFGVGAALAGLAGAVAGAFYTTNPNMALELGVMVFVVVVVGGLGSLGGAMLASLLIGVVTSLAVGVDRSLADLFALFGAGEWAASVGGLMTLKVSSLSATIPFALMLLILLVRPSGLMGEKA</sequence>
<protein>
    <submittedName>
        <fullName evidence="10">ABC transporter permease</fullName>
    </submittedName>
</protein>
<name>A0A0D0LDE7_VARPD</name>
<feature type="transmembrane region" description="Helical" evidence="9">
    <location>
        <begin position="139"/>
        <end position="159"/>
    </location>
</feature>
<organism evidence="10 11">
    <name type="scientific">Variovorax paradoxus</name>
    <dbReference type="NCBI Taxonomy" id="34073"/>
    <lineage>
        <taxon>Bacteria</taxon>
        <taxon>Pseudomonadati</taxon>
        <taxon>Pseudomonadota</taxon>
        <taxon>Betaproteobacteria</taxon>
        <taxon>Burkholderiales</taxon>
        <taxon>Comamonadaceae</taxon>
        <taxon>Variovorax</taxon>
    </lineage>
</organism>
<keyword evidence="6 9" id="KW-1133">Transmembrane helix</keyword>
<dbReference type="InterPro" id="IPR052157">
    <property type="entry name" value="BCAA_transport_permease"/>
</dbReference>
<keyword evidence="7 9" id="KW-0472">Membrane</keyword>
<gene>
    <name evidence="10" type="ORF">RT97_22300</name>
</gene>
<proteinExistence type="inferred from homology"/>
<evidence type="ECO:0000256" key="7">
    <source>
        <dbReference type="ARBA" id="ARBA00023136"/>
    </source>
</evidence>
<comment type="subcellular location">
    <subcellularLocation>
        <location evidence="1">Cell membrane</location>
        <topology evidence="1">Multi-pass membrane protein</topology>
    </subcellularLocation>
</comment>
<feature type="transmembrane region" description="Helical" evidence="9">
    <location>
        <begin position="94"/>
        <end position="112"/>
    </location>
</feature>
<dbReference type="PANTHER" id="PTHR11795">
    <property type="entry name" value="BRANCHED-CHAIN AMINO ACID TRANSPORT SYSTEM PERMEASE PROTEIN LIVH"/>
    <property type="match status" value="1"/>
</dbReference>
<evidence type="ECO:0000256" key="1">
    <source>
        <dbReference type="ARBA" id="ARBA00004651"/>
    </source>
</evidence>
<evidence type="ECO:0000256" key="4">
    <source>
        <dbReference type="ARBA" id="ARBA00022692"/>
    </source>
</evidence>
<evidence type="ECO:0000256" key="5">
    <source>
        <dbReference type="ARBA" id="ARBA00022970"/>
    </source>
</evidence>
<dbReference type="InterPro" id="IPR001851">
    <property type="entry name" value="ABC_transp_permease"/>
</dbReference>
<dbReference type="AlphaFoldDB" id="A0A0D0LDE7"/>
<keyword evidence="3" id="KW-1003">Cell membrane</keyword>
<feature type="transmembrane region" description="Helical" evidence="9">
    <location>
        <begin position="180"/>
        <end position="211"/>
    </location>
</feature>
<keyword evidence="4 9" id="KW-0812">Transmembrane</keyword>
<keyword evidence="5" id="KW-0029">Amino-acid transport</keyword>
<keyword evidence="2" id="KW-0813">Transport</keyword>
<evidence type="ECO:0000256" key="9">
    <source>
        <dbReference type="SAM" id="Phobius"/>
    </source>
</evidence>
<dbReference type="GO" id="GO:0005886">
    <property type="term" value="C:plasma membrane"/>
    <property type="evidence" value="ECO:0007669"/>
    <property type="project" value="UniProtKB-SubCell"/>
</dbReference>